<evidence type="ECO:0000256" key="6">
    <source>
        <dbReference type="ARBA" id="ARBA00010871"/>
    </source>
</evidence>
<dbReference type="InterPro" id="IPR005905">
    <property type="entry name" value="D_ala_D_ala"/>
</dbReference>
<feature type="region of interest" description="Disordered" evidence="18">
    <location>
        <begin position="1"/>
        <end position="36"/>
    </location>
</feature>
<dbReference type="InterPro" id="IPR000291">
    <property type="entry name" value="D-Ala_lig_Van_CS"/>
</dbReference>
<evidence type="ECO:0000256" key="9">
    <source>
        <dbReference type="ARBA" id="ARBA00022598"/>
    </source>
</evidence>
<dbReference type="Gene3D" id="3.40.50.20">
    <property type="match status" value="1"/>
</dbReference>
<dbReference type="NCBIfam" id="NF002378">
    <property type="entry name" value="PRK01372.1"/>
    <property type="match status" value="1"/>
</dbReference>
<dbReference type="InterPro" id="IPR011095">
    <property type="entry name" value="Dala_Dala_lig_C"/>
</dbReference>
<dbReference type="NCBIfam" id="TIGR01205">
    <property type="entry name" value="D_ala_D_alaTIGR"/>
    <property type="match status" value="1"/>
</dbReference>
<dbReference type="EMBL" id="JACHNS010000002">
    <property type="protein sequence ID" value="MBB4592500.1"/>
    <property type="molecule type" value="Genomic_DNA"/>
</dbReference>
<protein>
    <recommendedName>
        <fullName evidence="7 16">D-alanine--D-alanine ligase</fullName>
        <ecNumber evidence="7 16">6.3.2.4</ecNumber>
    </recommendedName>
    <alternativeName>
        <fullName evidence="16">D-Ala-D-Ala ligase</fullName>
    </alternativeName>
    <alternativeName>
        <fullName evidence="16">D-alanylalanine synthetase</fullName>
    </alternativeName>
</protein>
<evidence type="ECO:0000256" key="3">
    <source>
        <dbReference type="ARBA" id="ARBA00003921"/>
    </source>
</evidence>
<evidence type="ECO:0000256" key="7">
    <source>
        <dbReference type="ARBA" id="ARBA00012216"/>
    </source>
</evidence>
<name>A0ABR6JI94_9XANT</name>
<comment type="caution">
    <text evidence="20">The sequence shown here is derived from an EMBL/GenBank/DDBJ whole genome shotgun (WGS) entry which is preliminary data.</text>
</comment>
<feature type="domain" description="ATP-grasp" evidence="19">
    <location>
        <begin position="142"/>
        <end position="340"/>
    </location>
</feature>
<keyword evidence="21" id="KW-1185">Reference proteome</keyword>
<evidence type="ECO:0000256" key="1">
    <source>
        <dbReference type="ARBA" id="ARBA00001936"/>
    </source>
</evidence>
<keyword evidence="14 16" id="KW-0961">Cell wall biogenesis/degradation</keyword>
<dbReference type="SUPFAM" id="SSF56059">
    <property type="entry name" value="Glutathione synthetase ATP-binding domain-like"/>
    <property type="match status" value="1"/>
</dbReference>
<dbReference type="InterPro" id="IPR016185">
    <property type="entry name" value="PreATP-grasp_dom_sf"/>
</dbReference>
<dbReference type="PANTHER" id="PTHR23132:SF23">
    <property type="entry name" value="D-ALANINE--D-ALANINE LIGASE B"/>
    <property type="match status" value="1"/>
</dbReference>
<keyword evidence="9 16" id="KW-0436">Ligase</keyword>
<evidence type="ECO:0000256" key="10">
    <source>
        <dbReference type="ARBA" id="ARBA00022741"/>
    </source>
</evidence>
<comment type="function">
    <text evidence="3 16">Cell wall formation.</text>
</comment>
<evidence type="ECO:0000256" key="16">
    <source>
        <dbReference type="HAMAP-Rule" id="MF_00047"/>
    </source>
</evidence>
<dbReference type="Gene3D" id="3.30.1490.20">
    <property type="entry name" value="ATP-grasp fold, A domain"/>
    <property type="match status" value="1"/>
</dbReference>
<dbReference type="SUPFAM" id="SSF52440">
    <property type="entry name" value="PreATP-grasp domain"/>
    <property type="match status" value="1"/>
</dbReference>
<comment type="pathway">
    <text evidence="5 16">Cell wall biogenesis; peptidoglycan biosynthesis.</text>
</comment>
<keyword evidence="10 17" id="KW-0547">Nucleotide-binding</keyword>
<dbReference type="GO" id="GO:0008716">
    <property type="term" value="F:D-alanine-D-alanine ligase activity"/>
    <property type="evidence" value="ECO:0007669"/>
    <property type="project" value="UniProtKB-EC"/>
</dbReference>
<dbReference type="PROSITE" id="PS00844">
    <property type="entry name" value="DALA_DALA_LIGASE_2"/>
    <property type="match status" value="1"/>
</dbReference>
<evidence type="ECO:0000256" key="17">
    <source>
        <dbReference type="PROSITE-ProRule" id="PRU00409"/>
    </source>
</evidence>
<dbReference type="HAMAP" id="MF_00047">
    <property type="entry name" value="Dala_Dala_lig"/>
    <property type="match status" value="1"/>
</dbReference>
<dbReference type="PIRSF" id="PIRSF039102">
    <property type="entry name" value="Ddl/VanB"/>
    <property type="match status" value="1"/>
</dbReference>
<keyword evidence="8 16" id="KW-0963">Cytoplasm</keyword>
<sequence length="343" mass="36449">MSSIGTRDPGPGTGEKQGNQRTHADVTGSGLHKRTSDPAAFGRVAVLLGGTSSEREVSLNSGSNVLEALRARGVDAQPVDGIPALAKALVAQQFDRVFNVLHGHNGGGEDGIVQGLMEAFGVPYTGSDVLGSALSMDKIRTKQVWLSLGLPTPRYARLAAGAHADDIHAAARQIGLPVIVKPANEGSSVGISRVFDQAQLEEAVTLAARYDGALLMEQLIEGDELTVAVLGDTALPSIRIVPKGQWYDYNAKYLADDTQYLCPGLEGEAEVQIRQLALDAFRAAGCRGWGRVDVMRDGSSGQLYLLEVNTAPGMTSHSLVPKAARQLGIDFEELVWRVLEQTL</sequence>
<evidence type="ECO:0000259" key="19">
    <source>
        <dbReference type="PROSITE" id="PS50975"/>
    </source>
</evidence>
<dbReference type="Gene3D" id="3.30.470.20">
    <property type="entry name" value="ATP-grasp fold, B domain"/>
    <property type="match status" value="1"/>
</dbReference>
<dbReference type="InterPro" id="IPR011127">
    <property type="entry name" value="Dala_Dala_lig_N"/>
</dbReference>
<dbReference type="RefSeq" id="WP_260177446.1">
    <property type="nucleotide sequence ID" value="NZ_JACHNS010000002.1"/>
</dbReference>
<comment type="subcellular location">
    <subcellularLocation>
        <location evidence="4 16">Cytoplasm</location>
    </subcellularLocation>
</comment>
<comment type="cofactor">
    <cofactor evidence="2">
        <name>Mg(2+)</name>
        <dbReference type="ChEBI" id="CHEBI:18420"/>
    </cofactor>
</comment>
<dbReference type="Pfam" id="PF01820">
    <property type="entry name" value="Dala_Dala_lig_N"/>
    <property type="match status" value="1"/>
</dbReference>
<evidence type="ECO:0000256" key="4">
    <source>
        <dbReference type="ARBA" id="ARBA00004496"/>
    </source>
</evidence>
<evidence type="ECO:0000313" key="20">
    <source>
        <dbReference type="EMBL" id="MBB4592500.1"/>
    </source>
</evidence>
<evidence type="ECO:0000256" key="14">
    <source>
        <dbReference type="ARBA" id="ARBA00023316"/>
    </source>
</evidence>
<dbReference type="EC" id="6.3.2.4" evidence="7 16"/>
<evidence type="ECO:0000256" key="18">
    <source>
        <dbReference type="SAM" id="MobiDB-lite"/>
    </source>
</evidence>
<dbReference type="InterPro" id="IPR013815">
    <property type="entry name" value="ATP_grasp_subdomain_1"/>
</dbReference>
<comment type="similarity">
    <text evidence="6 16">Belongs to the D-alanine--D-alanine ligase family.</text>
</comment>
<keyword evidence="13 16" id="KW-0573">Peptidoglycan synthesis</keyword>
<evidence type="ECO:0000256" key="11">
    <source>
        <dbReference type="ARBA" id="ARBA00022840"/>
    </source>
</evidence>
<keyword evidence="11 17" id="KW-0067">ATP-binding</keyword>
<dbReference type="PROSITE" id="PS50975">
    <property type="entry name" value="ATP_GRASP"/>
    <property type="match status" value="1"/>
</dbReference>
<gene>
    <name evidence="16" type="primary">ddl</name>
    <name evidence="20" type="ORF">FHR60_001140</name>
</gene>
<evidence type="ECO:0000313" key="21">
    <source>
        <dbReference type="Proteomes" id="UP000554726"/>
    </source>
</evidence>
<evidence type="ECO:0000256" key="8">
    <source>
        <dbReference type="ARBA" id="ARBA00022490"/>
    </source>
</evidence>
<evidence type="ECO:0000256" key="12">
    <source>
        <dbReference type="ARBA" id="ARBA00022960"/>
    </source>
</evidence>
<dbReference type="Pfam" id="PF07478">
    <property type="entry name" value="Dala_Dala_lig_C"/>
    <property type="match status" value="1"/>
</dbReference>
<dbReference type="PROSITE" id="PS00843">
    <property type="entry name" value="DALA_DALA_LIGASE_1"/>
    <property type="match status" value="1"/>
</dbReference>
<evidence type="ECO:0000256" key="5">
    <source>
        <dbReference type="ARBA" id="ARBA00004752"/>
    </source>
</evidence>
<dbReference type="Proteomes" id="UP000554726">
    <property type="component" value="Unassembled WGS sequence"/>
</dbReference>
<accession>A0ABR6JI94</accession>
<evidence type="ECO:0000256" key="13">
    <source>
        <dbReference type="ARBA" id="ARBA00022984"/>
    </source>
</evidence>
<keyword evidence="12 16" id="KW-0133">Cell shape</keyword>
<dbReference type="InterPro" id="IPR011761">
    <property type="entry name" value="ATP-grasp"/>
</dbReference>
<evidence type="ECO:0000256" key="2">
    <source>
        <dbReference type="ARBA" id="ARBA00001946"/>
    </source>
</evidence>
<proteinExistence type="inferred from homology"/>
<dbReference type="PANTHER" id="PTHR23132">
    <property type="entry name" value="D-ALANINE--D-ALANINE LIGASE"/>
    <property type="match status" value="1"/>
</dbReference>
<organism evidence="20 21">
    <name type="scientific">Xanthomonas cannabis</name>
    <dbReference type="NCBI Taxonomy" id="1885674"/>
    <lineage>
        <taxon>Bacteria</taxon>
        <taxon>Pseudomonadati</taxon>
        <taxon>Pseudomonadota</taxon>
        <taxon>Gammaproteobacteria</taxon>
        <taxon>Lysobacterales</taxon>
        <taxon>Lysobacteraceae</taxon>
        <taxon>Xanthomonas</taxon>
    </lineage>
</organism>
<comment type="cofactor">
    <cofactor evidence="1">
        <name>Mn(2+)</name>
        <dbReference type="ChEBI" id="CHEBI:29035"/>
    </cofactor>
</comment>
<comment type="catalytic activity">
    <reaction evidence="15 16">
        <text>2 D-alanine + ATP = D-alanyl-D-alanine + ADP + phosphate + H(+)</text>
        <dbReference type="Rhea" id="RHEA:11224"/>
        <dbReference type="ChEBI" id="CHEBI:15378"/>
        <dbReference type="ChEBI" id="CHEBI:30616"/>
        <dbReference type="ChEBI" id="CHEBI:43474"/>
        <dbReference type="ChEBI" id="CHEBI:57416"/>
        <dbReference type="ChEBI" id="CHEBI:57822"/>
        <dbReference type="ChEBI" id="CHEBI:456216"/>
        <dbReference type="EC" id="6.3.2.4"/>
    </reaction>
</comment>
<reference evidence="20 21" key="1">
    <citation type="submission" date="2020-08" db="EMBL/GenBank/DDBJ databases">
        <title>Studying the diversity of plant-associated saprophytic bacteria and their role in host health and plant-pathogen interactions.</title>
        <authorList>
            <person name="Potnis N."/>
        </authorList>
    </citation>
    <scope>NUCLEOTIDE SEQUENCE [LARGE SCALE GENOMIC DNA]</scope>
    <source>
        <strain evidence="20 21">F16</strain>
    </source>
</reference>
<evidence type="ECO:0000256" key="15">
    <source>
        <dbReference type="ARBA" id="ARBA00047614"/>
    </source>
</evidence>